<keyword evidence="1" id="KW-0732">Signal</keyword>
<evidence type="ECO:0000256" key="1">
    <source>
        <dbReference type="SAM" id="SignalP"/>
    </source>
</evidence>
<dbReference type="EMBL" id="JBCLPP010000030">
    <property type="protein sequence ID" value="MEY8246046.1"/>
    <property type="molecule type" value="Genomic_DNA"/>
</dbReference>
<dbReference type="Proteomes" id="UP001565200">
    <property type="component" value="Unassembled WGS sequence"/>
</dbReference>
<feature type="signal peptide" evidence="1">
    <location>
        <begin position="1"/>
        <end position="21"/>
    </location>
</feature>
<protein>
    <submittedName>
        <fullName evidence="2">Uncharacterized protein</fullName>
    </submittedName>
</protein>
<gene>
    <name evidence="2" type="ORF">AAK873_10515</name>
</gene>
<dbReference type="RefSeq" id="WP_369863624.1">
    <property type="nucleotide sequence ID" value="NZ_JBCLPP010000030.1"/>
</dbReference>
<proteinExistence type="predicted"/>
<reference evidence="2 3" key="1">
    <citation type="submission" date="2024-03" db="EMBL/GenBank/DDBJ databases">
        <title>Mouse gut bacterial collection (mGBC) of GemPharmatech.</title>
        <authorList>
            <person name="He Y."/>
            <person name="Dong L."/>
            <person name="Wu D."/>
            <person name="Gao X."/>
            <person name="Lin Z."/>
        </authorList>
    </citation>
    <scope>NUCLEOTIDE SEQUENCE [LARGE SCALE GENOMIC DNA]</scope>
    <source>
        <strain evidence="2 3">54-13</strain>
    </source>
</reference>
<feature type="chain" id="PRO_5046436663" evidence="1">
    <location>
        <begin position="22"/>
        <end position="422"/>
    </location>
</feature>
<sequence>MRNFISMLALGSMLFGLGACSSDNNDFDDNNQSGRVFVRLENVASPGSRMTEDPKTDKDVTELRNGFIIFGTPKSAIRKHYEIVSDPAPVDKTDHVVLLDELRSGKTFEGIPGDVTNVSIIANVTEDELNPEEFHNGTIRSFNEVLAKKIQIRNQYSDNMSHVALYDMQELKGTANGGTMSATLELKPMCARLEIPKIIPGPDIIEYTVEGIYLAGFYKQSFIEQTCERTDWVAPDYDSEDPNAALNSFYAAYDYMRNTDIKAVKENLTVGEGESATTKEVTAYYPEKDGKVWAYPFFGLYEKRENQEHYGLRLIVKVSGLKVYMVDSHGNRVERDVKQYDLDNKVPAEKAGIRYLNINGFVDEYHNTQADPIKFYNGNVYQVQNFEITTQNLSDKIMPTDIDVTLTVSIKPWTIKKVYPQI</sequence>
<organism evidence="2 3">
    <name type="scientific">Heminiphilus faecis</name>
    <dbReference type="NCBI Taxonomy" id="2601703"/>
    <lineage>
        <taxon>Bacteria</taxon>
        <taxon>Pseudomonadati</taxon>
        <taxon>Bacteroidota</taxon>
        <taxon>Bacteroidia</taxon>
        <taxon>Bacteroidales</taxon>
        <taxon>Muribaculaceae</taxon>
        <taxon>Heminiphilus</taxon>
    </lineage>
</organism>
<accession>A0ABV4CZ04</accession>
<comment type="caution">
    <text evidence="2">The sequence shown here is derived from an EMBL/GenBank/DDBJ whole genome shotgun (WGS) entry which is preliminary data.</text>
</comment>
<dbReference type="PROSITE" id="PS51257">
    <property type="entry name" value="PROKAR_LIPOPROTEIN"/>
    <property type="match status" value="1"/>
</dbReference>
<name>A0ABV4CZ04_9BACT</name>
<keyword evidence="3" id="KW-1185">Reference proteome</keyword>
<evidence type="ECO:0000313" key="2">
    <source>
        <dbReference type="EMBL" id="MEY8246046.1"/>
    </source>
</evidence>
<evidence type="ECO:0000313" key="3">
    <source>
        <dbReference type="Proteomes" id="UP001565200"/>
    </source>
</evidence>